<dbReference type="Gene3D" id="3.40.50.2000">
    <property type="entry name" value="Glycogen Phosphorylase B"/>
    <property type="match status" value="2"/>
</dbReference>
<dbReference type="Pfam" id="PF00534">
    <property type="entry name" value="Glycos_transf_1"/>
    <property type="match status" value="1"/>
</dbReference>
<keyword evidence="6" id="KW-1185">Reference proteome</keyword>
<dbReference type="OrthoDB" id="9810929at2"/>
<proteinExistence type="predicted"/>
<dbReference type="InterPro" id="IPR001296">
    <property type="entry name" value="Glyco_trans_1"/>
</dbReference>
<dbReference type="InterPro" id="IPR028098">
    <property type="entry name" value="Glyco_trans_4-like_N"/>
</dbReference>
<evidence type="ECO:0000259" key="3">
    <source>
        <dbReference type="Pfam" id="PF00534"/>
    </source>
</evidence>
<keyword evidence="1" id="KW-0328">Glycosyltransferase</keyword>
<gene>
    <name evidence="5" type="ORF">SAMN05421507_103384</name>
</gene>
<keyword evidence="2 5" id="KW-0808">Transferase</keyword>
<organism evidence="5 6">
    <name type="scientific">Lentzea jiangxiensis</name>
    <dbReference type="NCBI Taxonomy" id="641025"/>
    <lineage>
        <taxon>Bacteria</taxon>
        <taxon>Bacillati</taxon>
        <taxon>Actinomycetota</taxon>
        <taxon>Actinomycetes</taxon>
        <taxon>Pseudonocardiales</taxon>
        <taxon>Pseudonocardiaceae</taxon>
        <taxon>Lentzea</taxon>
    </lineage>
</organism>
<dbReference type="PANTHER" id="PTHR12526">
    <property type="entry name" value="GLYCOSYLTRANSFERASE"/>
    <property type="match status" value="1"/>
</dbReference>
<dbReference type="SUPFAM" id="SSF53756">
    <property type="entry name" value="UDP-Glycosyltransferase/glycogen phosphorylase"/>
    <property type="match status" value="1"/>
</dbReference>
<dbReference type="PANTHER" id="PTHR12526:SF635">
    <property type="entry name" value="GLYCOSYL TRANSFERASE GROUP 1"/>
    <property type="match status" value="1"/>
</dbReference>
<evidence type="ECO:0000256" key="2">
    <source>
        <dbReference type="ARBA" id="ARBA00022679"/>
    </source>
</evidence>
<accession>A0A1H0LNB5</accession>
<name>A0A1H0LNB5_9PSEU</name>
<dbReference type="GO" id="GO:0016757">
    <property type="term" value="F:glycosyltransferase activity"/>
    <property type="evidence" value="ECO:0007669"/>
    <property type="project" value="UniProtKB-KW"/>
</dbReference>
<dbReference type="Proteomes" id="UP000199691">
    <property type="component" value="Unassembled WGS sequence"/>
</dbReference>
<protein>
    <submittedName>
        <fullName evidence="5">Glycosyltransferase involved in cell wall bisynthesis</fullName>
    </submittedName>
</protein>
<dbReference type="Pfam" id="PF13439">
    <property type="entry name" value="Glyco_transf_4"/>
    <property type="match status" value="1"/>
</dbReference>
<dbReference type="STRING" id="641025.SAMN05421507_103384"/>
<feature type="domain" description="Glycosyl transferase family 1" evidence="3">
    <location>
        <begin position="217"/>
        <end position="362"/>
    </location>
</feature>
<sequence>MKIAMVSVHSNPLGKGVDPLGAHVAGLAAALAGLGHEVAVYSRRADPELPDRVRTDRGFDVVQVAAGPAESLADAEVLAHLGDFTSSLTREWGVTPPDVVHGHGWMSGLVSVLGARRAGAPVVQTFHSLATPGRRCATGGPAERGKIEVLVGREVAHVVAAGSDEAFALAGKGVNRKKISIVGSGVDIDAFTPEGPRARRDRMYRVVVASPPPAARGIDGVLIALSRVDCAELLITGLPDGTRPDGEREVAELRARAEKFGVASRTTFVGKVPHESMPALLRSADAVVCAPAGEPSGGIAVEAMACGVPVVATATGEFADIVVDGITGLLVPPDDTESQARALRRLLMDDTLRQECAIAGRDRVSARYSWDHVAQEVLRAYERAGATSQVTTAVSPDPAR</sequence>
<reference evidence="6" key="1">
    <citation type="submission" date="2016-10" db="EMBL/GenBank/DDBJ databases">
        <authorList>
            <person name="Varghese N."/>
            <person name="Submissions S."/>
        </authorList>
    </citation>
    <scope>NUCLEOTIDE SEQUENCE [LARGE SCALE GENOMIC DNA]</scope>
    <source>
        <strain evidence="6">CGMCC 4.6609</strain>
    </source>
</reference>
<evidence type="ECO:0000313" key="6">
    <source>
        <dbReference type="Proteomes" id="UP000199691"/>
    </source>
</evidence>
<dbReference type="AlphaFoldDB" id="A0A1H0LNB5"/>
<dbReference type="RefSeq" id="WP_143022621.1">
    <property type="nucleotide sequence ID" value="NZ_FNIX01000003.1"/>
</dbReference>
<dbReference type="EMBL" id="FNIX01000003">
    <property type="protein sequence ID" value="SDO69739.1"/>
    <property type="molecule type" value="Genomic_DNA"/>
</dbReference>
<evidence type="ECO:0000259" key="4">
    <source>
        <dbReference type="Pfam" id="PF13439"/>
    </source>
</evidence>
<feature type="domain" description="Glycosyltransferase subfamily 4-like N-terminal" evidence="4">
    <location>
        <begin position="22"/>
        <end position="189"/>
    </location>
</feature>
<evidence type="ECO:0000256" key="1">
    <source>
        <dbReference type="ARBA" id="ARBA00022676"/>
    </source>
</evidence>
<evidence type="ECO:0000313" key="5">
    <source>
        <dbReference type="EMBL" id="SDO69739.1"/>
    </source>
</evidence>